<feature type="compositionally biased region" description="Polar residues" evidence="2">
    <location>
        <begin position="804"/>
        <end position="820"/>
    </location>
</feature>
<feature type="domain" description="Niban 1/2/3" evidence="3">
    <location>
        <begin position="339"/>
        <end position="500"/>
    </location>
</feature>
<dbReference type="KEGG" id="sdu:111239145"/>
<feature type="region of interest" description="Disordered" evidence="2">
    <location>
        <begin position="828"/>
        <end position="970"/>
    </location>
</feature>
<organism evidence="4 5">
    <name type="scientific">Seriola dumerili</name>
    <name type="common">Greater amberjack</name>
    <name type="synonym">Caranx dumerili</name>
    <dbReference type="NCBI Taxonomy" id="41447"/>
    <lineage>
        <taxon>Eukaryota</taxon>
        <taxon>Metazoa</taxon>
        <taxon>Chordata</taxon>
        <taxon>Craniata</taxon>
        <taxon>Vertebrata</taxon>
        <taxon>Euteleostomi</taxon>
        <taxon>Actinopterygii</taxon>
        <taxon>Neopterygii</taxon>
        <taxon>Teleostei</taxon>
        <taxon>Neoteleostei</taxon>
        <taxon>Acanthomorphata</taxon>
        <taxon>Carangaria</taxon>
        <taxon>Carangiformes</taxon>
        <taxon>Carangidae</taxon>
        <taxon>Seriola</taxon>
    </lineage>
</organism>
<dbReference type="InterPro" id="IPR059060">
    <property type="entry name" value="Niban_1/2/3_dom"/>
</dbReference>
<dbReference type="Pfam" id="PF26086">
    <property type="entry name" value="Niban2"/>
    <property type="match status" value="1"/>
</dbReference>
<dbReference type="PANTHER" id="PTHR14392">
    <property type="entry name" value="NIBAN FAMILY MEMBER"/>
    <property type="match status" value="1"/>
</dbReference>
<protein>
    <submittedName>
        <fullName evidence="4">Protein Niban-like</fullName>
    </submittedName>
</protein>
<feature type="compositionally biased region" description="Low complexity" evidence="2">
    <location>
        <begin position="691"/>
        <end position="707"/>
    </location>
</feature>
<dbReference type="Ensembl" id="ENSSDUT00000018894.1">
    <property type="protein sequence ID" value="ENSSDUP00000018559.1"/>
    <property type="gene ID" value="ENSSDUG00000013543.1"/>
</dbReference>
<feature type="compositionally biased region" description="Polar residues" evidence="2">
    <location>
        <begin position="951"/>
        <end position="962"/>
    </location>
</feature>
<dbReference type="AlphaFoldDB" id="A0A3B4UJ07"/>
<dbReference type="GeneID" id="111239145"/>
<feature type="compositionally biased region" description="Basic and acidic residues" evidence="2">
    <location>
        <begin position="671"/>
        <end position="681"/>
    </location>
</feature>
<keyword evidence="5" id="KW-1185">Reference proteome</keyword>
<name>A0A3B4UJ07_SERDU</name>
<proteinExistence type="inferred from homology"/>
<feature type="compositionally biased region" description="Acidic residues" evidence="2">
    <location>
        <begin position="871"/>
        <end position="888"/>
    </location>
</feature>
<reference evidence="4" key="2">
    <citation type="submission" date="2025-09" db="UniProtKB">
        <authorList>
            <consortium name="Ensembl"/>
        </authorList>
    </citation>
    <scope>IDENTIFICATION</scope>
</reference>
<evidence type="ECO:0000256" key="2">
    <source>
        <dbReference type="SAM" id="MobiDB-lite"/>
    </source>
</evidence>
<evidence type="ECO:0000313" key="5">
    <source>
        <dbReference type="Proteomes" id="UP000261420"/>
    </source>
</evidence>
<dbReference type="RefSeq" id="XP_022624668.1">
    <property type="nucleotide sequence ID" value="XM_022768947.1"/>
</dbReference>
<feature type="compositionally biased region" description="Acidic residues" evidence="2">
    <location>
        <begin position="898"/>
        <end position="915"/>
    </location>
</feature>
<evidence type="ECO:0000256" key="1">
    <source>
        <dbReference type="ARBA" id="ARBA00010251"/>
    </source>
</evidence>
<dbReference type="InterPro" id="IPR026088">
    <property type="entry name" value="Niban-like"/>
</dbReference>
<dbReference type="Pfam" id="PF26089">
    <property type="entry name" value="PH_Niban2"/>
    <property type="match status" value="1"/>
</dbReference>
<evidence type="ECO:0000259" key="3">
    <source>
        <dbReference type="Pfam" id="PF26086"/>
    </source>
</evidence>
<reference evidence="4" key="1">
    <citation type="submission" date="2025-08" db="UniProtKB">
        <authorList>
            <consortium name="Ensembl"/>
        </authorList>
    </citation>
    <scope>IDENTIFICATION</scope>
</reference>
<feature type="compositionally biased region" description="Basic and acidic residues" evidence="2">
    <location>
        <begin position="831"/>
        <end position="855"/>
    </location>
</feature>
<evidence type="ECO:0000313" key="4">
    <source>
        <dbReference type="Ensembl" id="ENSSDUP00000018559.1"/>
    </source>
</evidence>
<accession>A0A3B4UJ07</accession>
<sequence>MGASSSGLLDEAKISHIKGLVDGTFQSFSEFYRQQYSTAYFGHIHQEVEPKKEGRGLLLTRRPQCAPEEVLYQGNVKFSCWEEQGKKCREKYVVVRRDYTVEIHDNMETFNRGSVAKLVLQPAGGSVLTTEEESRAHLEQTCAGILNGAKEDSSSVVSSPDEFAVYLHLPYTGHTCFLFQQEEERGHFLSALKTCIRHRNLDPWCESSYESQAYIRALLLYRQDKGCYESWEMLLGTEEQVLASQVMEEVLPWLQSQLQSKLKGKKAERIRQWFATVQATHTLVLEQLTAGLEALRGACRQTASANQALIRSNLDQILSSHCFLEQKVRVCICEAAEKVYSDSVAPYLSSILEVLTENISVGIQGMQHTLHTQMDSAFKSTNGGSEETKKALLALRSISLDQCYKQVKNLTELLKDLKQRFGLSSVQRLVHSAHLEMEQLLDSAVYTFELFLQSSAKLQPSQVPVKMERAKERVLKQLDYDSRVVQRRLYEEALLEITLPALTRRMDIKWKSELQQFEQYIFSDYSSFILVHNVYDDVLRSILSKEIETVVQDVASKKSNNLLLDISDLTISQYSLLGQTPPYSAPGSPAVQDRHPSSAAPGEEEESAPVAEEGGQTVTARPQSDPELNTEVKSDPSAAHRPEPSAVLLSPVIVVTQQFDEPAAEEASGVEETREDVHRGTDTPSTMESVAAASSDSDAPDSDAAAAREAGTPDPPAIPESTHPIQDSPEPSVSAPSSPQSTDDTAEPAQSDRSATPDNPATSDQTSEDACCTQPSCPSPSHPPCPDSPVKISLGTLNEAISYDSTAPSVTQPAAQQSTDRAVYLTGQIKDSWEVERAKEEKGREAETGEETERGGEDEEKGGELERRREDEEEAGEETEQGGEDEEKGGELERRREDEEEAGEETERGGEDEEKGGELERRREDEEEAEEDGDQAEEEEKEEQVEEELLQNPQPIESQPGSSEPPLDSVALIRDLVTEIVEVETLVGPCADSSSTP</sequence>
<comment type="similarity">
    <text evidence="1">Belongs to the Niban family.</text>
</comment>
<feature type="region of interest" description="Disordered" evidence="2">
    <location>
        <begin position="661"/>
        <end position="792"/>
    </location>
</feature>
<dbReference type="Proteomes" id="UP000261420">
    <property type="component" value="Unplaced"/>
</dbReference>
<feature type="compositionally biased region" description="Polar residues" evidence="2">
    <location>
        <begin position="751"/>
        <end position="765"/>
    </location>
</feature>
<feature type="region of interest" description="Disordered" evidence="2">
    <location>
        <begin position="804"/>
        <end position="823"/>
    </location>
</feature>
<dbReference type="OMA" id="HLEKTCA"/>
<feature type="compositionally biased region" description="Pro residues" evidence="2">
    <location>
        <begin position="777"/>
        <end position="787"/>
    </location>
</feature>
<feature type="compositionally biased region" description="Basic and acidic residues" evidence="2">
    <location>
        <begin position="630"/>
        <end position="643"/>
    </location>
</feature>
<feature type="region of interest" description="Disordered" evidence="2">
    <location>
        <begin position="580"/>
        <end position="645"/>
    </location>
</feature>
<feature type="compositionally biased region" description="Acidic residues" evidence="2">
    <location>
        <begin position="925"/>
        <end position="949"/>
    </location>
</feature>
<feature type="compositionally biased region" description="Low complexity" evidence="2">
    <location>
        <begin position="728"/>
        <end position="741"/>
    </location>
</feature>
<dbReference type="PANTHER" id="PTHR14392:SF3">
    <property type="entry name" value="PROTEIN NIBAN 1"/>
    <property type="match status" value="1"/>
</dbReference>
<dbReference type="GeneTree" id="ENSGT00940000154149"/>